<dbReference type="Proteomes" id="UP001519332">
    <property type="component" value="Unassembled WGS sequence"/>
</dbReference>
<dbReference type="EMBL" id="JAGINW010000001">
    <property type="protein sequence ID" value="MBP2328881.1"/>
    <property type="molecule type" value="Genomic_DNA"/>
</dbReference>
<protein>
    <submittedName>
        <fullName evidence="1">Phage tail-like protein</fullName>
    </submittedName>
</protein>
<organism evidence="1 2">
    <name type="scientific">Kibdelosporangium banguiense</name>
    <dbReference type="NCBI Taxonomy" id="1365924"/>
    <lineage>
        <taxon>Bacteria</taxon>
        <taxon>Bacillati</taxon>
        <taxon>Actinomycetota</taxon>
        <taxon>Actinomycetes</taxon>
        <taxon>Pseudonocardiales</taxon>
        <taxon>Pseudonocardiaceae</taxon>
        <taxon>Kibdelosporangium</taxon>
    </lineage>
</organism>
<sequence length="413" mass="44975">MRPRGPTHWLLNRLTGWRTATCADVSDDADLKLLPTARGVGTWTSLVLDSRIDRCVWDQVELVFSGMPEQCVVTVETASFDQSPWQIDERDWTRCGEHHAPNSLGTHTVDWPVRSRPGRYLAVRLCLSGHDSGTPAVHALRVHYPRSSWLDFLPAVFRADDESRDVLDRFLGALAGSWDPITARIRDLPATLDPGAVPGGVPMRLLASWFGIALTTGPMASTETLQYERERRVLRAGIAASQIRGTPAALRILLIALLTSLTGVDVARTHYPVLLEGRPSVGGWFALCRPDRAVLGGPTRLWGAEAVGRLQIGTYSQVGKARLVGVGDPAKDATNVMTTGHHFRVFLPSAWLDRPGVRSAVITLIEAERPATAGYELCEVADRVVVGQQATVGVDTIVSPPPAFHPTATTDSR</sequence>
<name>A0ABS4TWX2_9PSEU</name>
<accession>A0ABS4TWX2</accession>
<reference evidence="1 2" key="1">
    <citation type="submission" date="2021-03" db="EMBL/GenBank/DDBJ databases">
        <title>Sequencing the genomes of 1000 actinobacteria strains.</title>
        <authorList>
            <person name="Klenk H.-P."/>
        </authorList>
    </citation>
    <scope>NUCLEOTIDE SEQUENCE [LARGE SCALE GENOMIC DNA]</scope>
    <source>
        <strain evidence="1 2">DSM 46670</strain>
    </source>
</reference>
<dbReference type="RefSeq" id="WP_209645783.1">
    <property type="nucleotide sequence ID" value="NZ_JAGINW010000001.1"/>
</dbReference>
<comment type="caution">
    <text evidence="1">The sequence shown here is derived from an EMBL/GenBank/DDBJ whole genome shotgun (WGS) entry which is preliminary data.</text>
</comment>
<evidence type="ECO:0000313" key="2">
    <source>
        <dbReference type="Proteomes" id="UP001519332"/>
    </source>
</evidence>
<proteinExistence type="predicted"/>
<gene>
    <name evidence="1" type="ORF">JOF56_009266</name>
</gene>
<evidence type="ECO:0000313" key="1">
    <source>
        <dbReference type="EMBL" id="MBP2328881.1"/>
    </source>
</evidence>
<keyword evidence="2" id="KW-1185">Reference proteome</keyword>